<dbReference type="EMBL" id="JGWH01000017">
    <property type="protein sequence ID" value="KCV38242.1"/>
    <property type="molecule type" value="Genomic_DNA"/>
</dbReference>
<dbReference type="PANTHER" id="PTHR43178:SF5">
    <property type="entry name" value="LIPOAMIDE ACYLTRANSFERASE COMPONENT OF BRANCHED-CHAIN ALPHA-KETO ACID DEHYDROGENASE COMPLEX, MITOCHONDRIAL"/>
    <property type="match status" value="1"/>
</dbReference>
<evidence type="ECO:0000313" key="5">
    <source>
        <dbReference type="EMBL" id="KCV38242.1"/>
    </source>
</evidence>
<accession>A0ABR4RL63</accession>
<dbReference type="InterPro" id="IPR001078">
    <property type="entry name" value="2-oxoacid_DH_actylTfrase"/>
</dbReference>
<name>A0ABR4RL63_BORBO</name>
<dbReference type="Pfam" id="PF00198">
    <property type="entry name" value="2-oxoacid_dh"/>
    <property type="match status" value="1"/>
</dbReference>
<reference evidence="5 6" key="1">
    <citation type="submission" date="2014-03" db="EMBL/GenBank/DDBJ databases">
        <title>Genome sequence of Bordetella bronchiseptica.</title>
        <authorList>
            <person name="Harvill E."/>
            <person name="Goodfield L.L."/>
            <person name="Ivanov Y.V."/>
            <person name="Meyer J.A."/>
            <person name="Muse S.J."/>
            <person name="Jacobs N."/>
            <person name="Bendor L."/>
            <person name="Smallridge W.E."/>
            <person name="Brinkac L.M."/>
            <person name="Sanka R."/>
            <person name="Kim M."/>
            <person name="Losada L."/>
        </authorList>
    </citation>
    <scope>NUCLEOTIDE SEQUENCE [LARGE SCALE GENOMIC DNA]</scope>
    <source>
        <strain evidence="5 6">00-P-2796</strain>
    </source>
</reference>
<dbReference type="InterPro" id="IPR023213">
    <property type="entry name" value="CAT-like_dom_sf"/>
</dbReference>
<keyword evidence="3 5" id="KW-0012">Acyltransferase</keyword>
<evidence type="ECO:0000259" key="4">
    <source>
        <dbReference type="Pfam" id="PF00198"/>
    </source>
</evidence>
<evidence type="ECO:0000256" key="1">
    <source>
        <dbReference type="ARBA" id="ARBA00001938"/>
    </source>
</evidence>
<dbReference type="PANTHER" id="PTHR43178">
    <property type="entry name" value="DIHYDROLIPOAMIDE ACETYLTRANSFERASE COMPONENT OF PYRUVATE DEHYDROGENASE COMPLEX"/>
    <property type="match status" value="1"/>
</dbReference>
<sequence>MTPAAGEQRIEASALVQSMARRMTQAKQVPHFYLSAEAEVSALLALRQRLNAQADAPRLTLNHFVIAAVARALAAMPHQNRIWNDDHIVQFQGIDVGVAVSTERGLMAPVLHGLDHASLDDIAAQSGALLGRVRAGKATREDMSGGAISISNAGMFNVTYMAPIINPPQSAILGVGSIRELFRPDEQGAPALRREMGLVLAADHRLHDGASALAFLNHVIDLLQDPYRLLRNRPHTKG</sequence>
<comment type="cofactor">
    <cofactor evidence="1">
        <name>(R)-lipoate</name>
        <dbReference type="ChEBI" id="CHEBI:83088"/>
    </cofactor>
</comment>
<keyword evidence="6" id="KW-1185">Reference proteome</keyword>
<keyword evidence="2" id="KW-0808">Transferase</keyword>
<proteinExistence type="predicted"/>
<protein>
    <submittedName>
        <fullName evidence="5">2-oxoacid dehydrogenase acyltransferase, catalytic domain protein</fullName>
    </submittedName>
</protein>
<dbReference type="GO" id="GO:0016746">
    <property type="term" value="F:acyltransferase activity"/>
    <property type="evidence" value="ECO:0007669"/>
    <property type="project" value="UniProtKB-KW"/>
</dbReference>
<dbReference type="Gene3D" id="3.30.559.10">
    <property type="entry name" value="Chloramphenicol acetyltransferase-like domain"/>
    <property type="match status" value="1"/>
</dbReference>
<dbReference type="InterPro" id="IPR050743">
    <property type="entry name" value="2-oxoacid_DH_E2_comp"/>
</dbReference>
<evidence type="ECO:0000256" key="2">
    <source>
        <dbReference type="ARBA" id="ARBA00022679"/>
    </source>
</evidence>
<gene>
    <name evidence="5" type="ORF">L490_4532</name>
</gene>
<evidence type="ECO:0000256" key="3">
    <source>
        <dbReference type="ARBA" id="ARBA00023315"/>
    </source>
</evidence>
<dbReference type="Proteomes" id="UP000025756">
    <property type="component" value="Unassembled WGS sequence"/>
</dbReference>
<feature type="domain" description="2-oxoacid dehydrogenase acyltransferase catalytic" evidence="4">
    <location>
        <begin position="6"/>
        <end position="230"/>
    </location>
</feature>
<organism evidence="5 6">
    <name type="scientific">Bordetella bronchiseptica 00-P-2796</name>
    <dbReference type="NCBI Taxonomy" id="1331199"/>
    <lineage>
        <taxon>Bacteria</taxon>
        <taxon>Pseudomonadati</taxon>
        <taxon>Pseudomonadota</taxon>
        <taxon>Betaproteobacteria</taxon>
        <taxon>Burkholderiales</taxon>
        <taxon>Alcaligenaceae</taxon>
        <taxon>Bordetella</taxon>
    </lineage>
</organism>
<evidence type="ECO:0000313" key="6">
    <source>
        <dbReference type="Proteomes" id="UP000025756"/>
    </source>
</evidence>
<comment type="caution">
    <text evidence="5">The sequence shown here is derived from an EMBL/GenBank/DDBJ whole genome shotgun (WGS) entry which is preliminary data.</text>
</comment>
<dbReference type="SUPFAM" id="SSF52777">
    <property type="entry name" value="CoA-dependent acyltransferases"/>
    <property type="match status" value="1"/>
</dbReference>